<dbReference type="EMBL" id="BK016249">
    <property type="protein sequence ID" value="DAG05053.1"/>
    <property type="molecule type" value="Genomic_DNA"/>
</dbReference>
<name>A0A8S5VEA3_9CAUD</name>
<sequence length="48" mass="5799">METKLFSILVIHQRKILKLHINRNLPWYTVRKSNEGTLRGAFLMQKFK</sequence>
<accession>A0A8S5VEA3</accession>
<proteinExistence type="predicted"/>
<evidence type="ECO:0000313" key="1">
    <source>
        <dbReference type="EMBL" id="DAG05053.1"/>
    </source>
</evidence>
<protein>
    <submittedName>
        <fullName evidence="1">Uncharacterized protein</fullName>
    </submittedName>
</protein>
<reference evidence="1" key="1">
    <citation type="journal article" date="2021" name="Proc. Natl. Acad. Sci. U.S.A.">
        <title>A Catalog of Tens of Thousands of Viruses from Human Metagenomes Reveals Hidden Associations with Chronic Diseases.</title>
        <authorList>
            <person name="Tisza M.J."/>
            <person name="Buck C.B."/>
        </authorList>
    </citation>
    <scope>NUCLEOTIDE SEQUENCE</scope>
    <source>
        <strain evidence="1">Ctuy39</strain>
    </source>
</reference>
<organism evidence="1">
    <name type="scientific">Siphoviridae sp. ctuy39</name>
    <dbReference type="NCBI Taxonomy" id="2825719"/>
    <lineage>
        <taxon>Viruses</taxon>
        <taxon>Duplodnaviria</taxon>
        <taxon>Heunggongvirae</taxon>
        <taxon>Uroviricota</taxon>
        <taxon>Caudoviricetes</taxon>
    </lineage>
</organism>